<evidence type="ECO:0000313" key="4">
    <source>
        <dbReference type="Proteomes" id="UP000019151"/>
    </source>
</evidence>
<sequence>MRPDAIVVGAGIVGAACARELARDGRKVLVLDASFASSGTTAAGMGHLVVMDDSPEQLALTSLSVSLWRELAPSLPPSVEYEPCGTVWVAADESQLAAVRAKRDVYASAGIASEVLGPRELAAVEPYLRPGLAGGLLVPGDAVVYQPRATTWLLEQARASGAVVREGCRVDAITERAVVCAGETLRADVIVNAAGAEAARLTPELPIVPRKGHLAITDRYPGTVRHQLVELGYLASAHVMTTESVAFNVQPRATGQLLVGSSRELVGWDGSINRSVLRRMLDRAAEFLPTLADLSVIRTWTGFRPATPDKLPLIGAWPAIPGMWIAAGHEGLGIAMALGTARLLADLVAGRTPPIDAAPFAPSRVLDAATMDEASHAGAGLHDEHIS</sequence>
<dbReference type="Pfam" id="PF01266">
    <property type="entry name" value="DAO"/>
    <property type="match status" value="1"/>
</dbReference>
<dbReference type="PANTHER" id="PTHR13847:SF287">
    <property type="entry name" value="FAD-DEPENDENT OXIDOREDUCTASE DOMAIN-CONTAINING PROTEIN 1"/>
    <property type="match status" value="1"/>
</dbReference>
<dbReference type="GO" id="GO:0016491">
    <property type="term" value="F:oxidoreductase activity"/>
    <property type="evidence" value="ECO:0007669"/>
    <property type="project" value="UniProtKB-KW"/>
</dbReference>
<dbReference type="PROSITE" id="PS51257">
    <property type="entry name" value="PROKAR_LIPOPROTEIN"/>
    <property type="match status" value="1"/>
</dbReference>
<protein>
    <submittedName>
        <fullName evidence="3">FAD dependent oxidoreductase</fullName>
    </submittedName>
</protein>
<evidence type="ECO:0000313" key="3">
    <source>
        <dbReference type="EMBL" id="AHG92413.1"/>
    </source>
</evidence>
<dbReference type="InterPro" id="IPR036188">
    <property type="entry name" value="FAD/NAD-bd_sf"/>
</dbReference>
<gene>
    <name evidence="3" type="ORF">J421_4878</name>
</gene>
<evidence type="ECO:0000256" key="1">
    <source>
        <dbReference type="ARBA" id="ARBA00023002"/>
    </source>
</evidence>
<dbReference type="RefSeq" id="WP_104023253.1">
    <property type="nucleotide sequence ID" value="NZ_CP007129.1"/>
</dbReference>
<dbReference type="SUPFAM" id="SSF54373">
    <property type="entry name" value="FAD-linked reductases, C-terminal domain"/>
    <property type="match status" value="1"/>
</dbReference>
<proteinExistence type="predicted"/>
<dbReference type="Gene3D" id="3.30.9.10">
    <property type="entry name" value="D-Amino Acid Oxidase, subunit A, domain 2"/>
    <property type="match status" value="1"/>
</dbReference>
<dbReference type="SUPFAM" id="SSF51905">
    <property type="entry name" value="FAD/NAD(P)-binding domain"/>
    <property type="match status" value="1"/>
</dbReference>
<feature type="domain" description="FAD dependent oxidoreductase" evidence="2">
    <location>
        <begin position="4"/>
        <end position="347"/>
    </location>
</feature>
<geneLocation type="plasmid" evidence="3 4">
    <name>1</name>
</geneLocation>
<reference evidence="3 4" key="1">
    <citation type="journal article" date="2014" name="Genome Announc.">
        <title>Genome Sequence and Methylome of Soil Bacterium Gemmatirosa kalamazoonensis KBS708T, a Member of the Rarely Cultivated Gemmatimonadetes Phylum.</title>
        <authorList>
            <person name="Debruyn J.M."/>
            <person name="Radosevich M."/>
            <person name="Wommack K.E."/>
            <person name="Polson S.W."/>
            <person name="Hauser L.J."/>
            <person name="Fawaz M.N."/>
            <person name="Korlach J."/>
            <person name="Tsai Y.C."/>
        </authorList>
    </citation>
    <scope>NUCLEOTIDE SEQUENCE [LARGE SCALE GENOMIC DNA]</scope>
    <source>
        <strain evidence="3 4">KBS708</strain>
        <plasmid evidence="4">Plasmid 1</plasmid>
    </source>
</reference>
<name>W0RS43_9BACT</name>
<dbReference type="HOGENOM" id="CLU_007884_4_3_0"/>
<dbReference type="FunCoup" id="W0RS43">
    <property type="interactions" value="320"/>
</dbReference>
<accession>W0RS43</accession>
<keyword evidence="4" id="KW-1185">Reference proteome</keyword>
<dbReference type="KEGG" id="gba:J421_4878"/>
<dbReference type="Proteomes" id="UP000019151">
    <property type="component" value="Plasmid 1"/>
</dbReference>
<dbReference type="OrthoDB" id="9805337at2"/>
<evidence type="ECO:0000259" key="2">
    <source>
        <dbReference type="Pfam" id="PF01266"/>
    </source>
</evidence>
<dbReference type="InterPro" id="IPR006076">
    <property type="entry name" value="FAD-dep_OxRdtase"/>
</dbReference>
<dbReference type="PATRIC" id="fig|861299.3.peg.4932"/>
<dbReference type="EMBL" id="CP007129">
    <property type="protein sequence ID" value="AHG92413.1"/>
    <property type="molecule type" value="Genomic_DNA"/>
</dbReference>
<dbReference type="GO" id="GO:0005737">
    <property type="term" value="C:cytoplasm"/>
    <property type="evidence" value="ECO:0007669"/>
    <property type="project" value="TreeGrafter"/>
</dbReference>
<keyword evidence="1" id="KW-0560">Oxidoreductase</keyword>
<dbReference type="Gene3D" id="3.50.50.60">
    <property type="entry name" value="FAD/NAD(P)-binding domain"/>
    <property type="match status" value="1"/>
</dbReference>
<dbReference type="AlphaFoldDB" id="W0RS43"/>
<organism evidence="3 4">
    <name type="scientific">Gemmatirosa kalamazoonensis</name>
    <dbReference type="NCBI Taxonomy" id="861299"/>
    <lineage>
        <taxon>Bacteria</taxon>
        <taxon>Pseudomonadati</taxon>
        <taxon>Gemmatimonadota</taxon>
        <taxon>Gemmatimonadia</taxon>
        <taxon>Gemmatimonadales</taxon>
        <taxon>Gemmatimonadaceae</taxon>
        <taxon>Gemmatirosa</taxon>
    </lineage>
</organism>
<dbReference type="InParanoid" id="W0RS43"/>
<keyword evidence="3" id="KW-0614">Plasmid</keyword>
<dbReference type="PANTHER" id="PTHR13847">
    <property type="entry name" value="SARCOSINE DEHYDROGENASE-RELATED"/>
    <property type="match status" value="1"/>
</dbReference>